<reference evidence="1 2" key="1">
    <citation type="submission" date="2016-11" db="EMBL/GenBank/DDBJ databases">
        <authorList>
            <person name="Jaros S."/>
            <person name="Januszkiewicz K."/>
            <person name="Wedrychowicz H."/>
        </authorList>
    </citation>
    <scope>NUCLEOTIDE SEQUENCE [LARGE SCALE GENOMIC DNA]</scope>
    <source>
        <strain evidence="1 2">DSM 784</strain>
    </source>
</reference>
<proteinExistence type="predicted"/>
<protein>
    <submittedName>
        <fullName evidence="1">Uncharacterized protein</fullName>
    </submittedName>
</protein>
<evidence type="ECO:0000313" key="1">
    <source>
        <dbReference type="EMBL" id="SFW47214.1"/>
    </source>
</evidence>
<dbReference type="EMBL" id="FPIZ01000005">
    <property type="protein sequence ID" value="SFW47214.1"/>
    <property type="molecule type" value="Genomic_DNA"/>
</dbReference>
<name>A0A1K1PKK2_9BACT</name>
<gene>
    <name evidence="1" type="ORF">SAMN05661012_01998</name>
</gene>
<sequence length="83" mass="9606">MDWEETLNPLSPYYQNTMREQIQIVNLQDGLIAAAKRLMASLYPQLYELESAGYTELDSTIISECVKLSCRLNEIVSKYQIEK</sequence>
<accession>A0A1K1PKK2</accession>
<evidence type="ECO:0000313" key="2">
    <source>
        <dbReference type="Proteomes" id="UP000183788"/>
    </source>
</evidence>
<dbReference type="Proteomes" id="UP000183788">
    <property type="component" value="Unassembled WGS sequence"/>
</dbReference>
<organism evidence="1 2">
    <name type="scientific">Chitinophaga sancti</name>
    <dbReference type="NCBI Taxonomy" id="1004"/>
    <lineage>
        <taxon>Bacteria</taxon>
        <taxon>Pseudomonadati</taxon>
        <taxon>Bacteroidota</taxon>
        <taxon>Chitinophagia</taxon>
        <taxon>Chitinophagales</taxon>
        <taxon>Chitinophagaceae</taxon>
        <taxon>Chitinophaga</taxon>
    </lineage>
</organism>
<dbReference type="AlphaFoldDB" id="A0A1K1PKK2"/>